<dbReference type="EC" id="1.-.-.-" evidence="6"/>
<dbReference type="GO" id="GO:0103075">
    <property type="term" value="F:indole-3-pyruvate monooxygenase activity"/>
    <property type="evidence" value="ECO:0007669"/>
    <property type="project" value="UniProtKB-EC"/>
</dbReference>
<dbReference type="PANTHER" id="PTHR43539">
    <property type="entry name" value="FLAVIN-BINDING MONOOXYGENASE-LIKE PROTEIN (AFU_ORTHOLOGUE AFUA_4G09220)"/>
    <property type="match status" value="1"/>
</dbReference>
<gene>
    <name evidence="7" type="ORF">Cni_G26454</name>
</gene>
<accession>A0AAQ3QM33</accession>
<dbReference type="EMBL" id="CP136897">
    <property type="protein sequence ID" value="WOL17661.1"/>
    <property type="molecule type" value="Genomic_DNA"/>
</dbReference>
<reference evidence="7 8" key="1">
    <citation type="submission" date="2023-10" db="EMBL/GenBank/DDBJ databases">
        <title>Chromosome-scale genome assembly provides insights into flower coloration mechanisms of Canna indica.</title>
        <authorList>
            <person name="Li C."/>
        </authorList>
    </citation>
    <scope>NUCLEOTIDE SEQUENCE [LARGE SCALE GENOMIC DNA]</scope>
    <source>
        <tissue evidence="7">Flower</tissue>
    </source>
</reference>
<keyword evidence="8" id="KW-1185">Reference proteome</keyword>
<evidence type="ECO:0000256" key="2">
    <source>
        <dbReference type="ARBA" id="ARBA00022630"/>
    </source>
</evidence>
<proteinExistence type="inferred from homology"/>
<evidence type="ECO:0000256" key="6">
    <source>
        <dbReference type="RuleBase" id="RU361177"/>
    </source>
</evidence>
<dbReference type="InterPro" id="IPR050982">
    <property type="entry name" value="Auxin_biosynth/cation_transpt"/>
</dbReference>
<sequence>MEAQVVYVPGTIVVGAGPSGLAVAACLKEQGVVGSVILEQSICVASMWQHKTYDHLRLHLSKRFCQLPPPPPPPPAFLLTDLPTWLVVATGENAEEVVPDIDGMATFRGPVVHMSSYKSGDEFKGKRVLIVGCGNAIVVRDTISSHAHISTNIFLCDLITT</sequence>
<evidence type="ECO:0000256" key="5">
    <source>
        <dbReference type="ARBA" id="ARBA00047707"/>
    </source>
</evidence>
<keyword evidence="2 6" id="KW-0285">Flavoprotein</keyword>
<dbReference type="GO" id="GO:0004499">
    <property type="term" value="F:N,N-dimethylaniline monooxygenase activity"/>
    <property type="evidence" value="ECO:0007669"/>
    <property type="project" value="InterPro"/>
</dbReference>
<organism evidence="7 8">
    <name type="scientific">Canna indica</name>
    <name type="common">Indian-shot</name>
    <dbReference type="NCBI Taxonomy" id="4628"/>
    <lineage>
        <taxon>Eukaryota</taxon>
        <taxon>Viridiplantae</taxon>
        <taxon>Streptophyta</taxon>
        <taxon>Embryophyta</taxon>
        <taxon>Tracheophyta</taxon>
        <taxon>Spermatophyta</taxon>
        <taxon>Magnoliopsida</taxon>
        <taxon>Liliopsida</taxon>
        <taxon>Zingiberales</taxon>
        <taxon>Cannaceae</taxon>
        <taxon>Canna</taxon>
    </lineage>
</organism>
<dbReference type="SUPFAM" id="SSF51905">
    <property type="entry name" value="FAD/NAD(P)-binding domain"/>
    <property type="match status" value="1"/>
</dbReference>
<dbReference type="PANTHER" id="PTHR43539:SF78">
    <property type="entry name" value="FLAVIN-CONTAINING MONOOXYGENASE"/>
    <property type="match status" value="1"/>
</dbReference>
<dbReference type="InterPro" id="IPR020946">
    <property type="entry name" value="Flavin_mOase-like"/>
</dbReference>
<evidence type="ECO:0000256" key="3">
    <source>
        <dbReference type="ARBA" id="ARBA00022827"/>
    </source>
</evidence>
<name>A0AAQ3QM33_9LILI</name>
<dbReference type="InterPro" id="IPR036188">
    <property type="entry name" value="FAD/NAD-bd_sf"/>
</dbReference>
<evidence type="ECO:0000256" key="1">
    <source>
        <dbReference type="ARBA" id="ARBA00009183"/>
    </source>
</evidence>
<keyword evidence="3 6" id="KW-0274">FAD</keyword>
<dbReference type="GO" id="GO:0050661">
    <property type="term" value="F:NADP binding"/>
    <property type="evidence" value="ECO:0007669"/>
    <property type="project" value="InterPro"/>
</dbReference>
<dbReference type="Gene3D" id="3.50.50.60">
    <property type="entry name" value="FAD/NAD(P)-binding domain"/>
    <property type="match status" value="2"/>
</dbReference>
<evidence type="ECO:0000256" key="4">
    <source>
        <dbReference type="ARBA" id="ARBA00023002"/>
    </source>
</evidence>
<dbReference type="Proteomes" id="UP001327560">
    <property type="component" value="Chromosome 8"/>
</dbReference>
<comment type="cofactor">
    <cofactor evidence="6">
        <name>FAD</name>
        <dbReference type="ChEBI" id="CHEBI:57692"/>
    </cofactor>
</comment>
<evidence type="ECO:0000313" key="8">
    <source>
        <dbReference type="Proteomes" id="UP001327560"/>
    </source>
</evidence>
<comment type="catalytic activity">
    <reaction evidence="5">
        <text>indole-3-pyruvate + NADPH + O2 + H(+) = (indol-3-yl)acetate + CO2 + NADP(+) + H2O</text>
        <dbReference type="Rhea" id="RHEA:34331"/>
        <dbReference type="ChEBI" id="CHEBI:15377"/>
        <dbReference type="ChEBI" id="CHEBI:15378"/>
        <dbReference type="ChEBI" id="CHEBI:15379"/>
        <dbReference type="ChEBI" id="CHEBI:16526"/>
        <dbReference type="ChEBI" id="CHEBI:17640"/>
        <dbReference type="ChEBI" id="CHEBI:30854"/>
        <dbReference type="ChEBI" id="CHEBI:57783"/>
        <dbReference type="ChEBI" id="CHEBI:58349"/>
        <dbReference type="EC" id="1.14.13.168"/>
    </reaction>
</comment>
<keyword evidence="6 7" id="KW-0503">Monooxygenase</keyword>
<dbReference type="Pfam" id="PF00743">
    <property type="entry name" value="FMO-like"/>
    <property type="match status" value="1"/>
</dbReference>
<protein>
    <recommendedName>
        <fullName evidence="6">Flavin-containing monooxygenase</fullName>
        <ecNumber evidence="6">1.-.-.-</ecNumber>
    </recommendedName>
</protein>
<dbReference type="AlphaFoldDB" id="A0AAQ3QM33"/>
<evidence type="ECO:0000313" key="7">
    <source>
        <dbReference type="EMBL" id="WOL17661.1"/>
    </source>
</evidence>
<keyword evidence="4 6" id="KW-0560">Oxidoreductase</keyword>
<comment type="similarity">
    <text evidence="1 6">Belongs to the FMO family.</text>
</comment>
<dbReference type="GO" id="GO:0050660">
    <property type="term" value="F:flavin adenine dinucleotide binding"/>
    <property type="evidence" value="ECO:0007669"/>
    <property type="project" value="InterPro"/>
</dbReference>